<comment type="caution">
    <text evidence="3">The sequence shown here is derived from an EMBL/GenBank/DDBJ whole genome shotgun (WGS) entry which is preliminary data.</text>
</comment>
<name>A0A698FSW6_CAMLA</name>
<dbReference type="InterPro" id="IPR052216">
    <property type="entry name" value="CRISPR_Csm3_endoribonuclease"/>
</dbReference>
<dbReference type="InterPro" id="IPR005537">
    <property type="entry name" value="RAMP_III_fam"/>
</dbReference>
<feature type="domain" description="CRISPR type III-associated protein" evidence="2">
    <location>
        <begin position="4"/>
        <end position="164"/>
    </location>
</feature>
<keyword evidence="1" id="KW-0051">Antiviral defense</keyword>
<evidence type="ECO:0000313" key="3">
    <source>
        <dbReference type="EMBL" id="ECW8954150.1"/>
    </source>
</evidence>
<dbReference type="PANTHER" id="PTHR35579">
    <property type="entry name" value="CRISPR SYSTEM CMS ENDORIBONUCLEASE CSM3"/>
    <property type="match status" value="1"/>
</dbReference>
<dbReference type="Pfam" id="PF03787">
    <property type="entry name" value="RAMPs"/>
    <property type="match status" value="1"/>
</dbReference>
<evidence type="ECO:0000259" key="2">
    <source>
        <dbReference type="Pfam" id="PF03787"/>
    </source>
</evidence>
<sequence length="170" mass="18981">MKYKITFLDFWHLSSGLSGGAKFDESVVKDSQGLPYVPGKTIKGLLRDLIKDEEVLRVCFGDEGEKIACCYFSNAFLEDEVRAFIANDPSMKFYLYDELANISIEKDSGVTKDGSLRELEVVKPLSLFGSIENIPPKYEASIANALKSIKRMGLNRNRGLGRCKIEVIGE</sequence>
<accession>A0A698FSW6</accession>
<dbReference type="EMBL" id="AAKYAN010000002">
    <property type="protein sequence ID" value="ECW8954150.1"/>
    <property type="molecule type" value="Genomic_DNA"/>
</dbReference>
<dbReference type="CDD" id="cd09726">
    <property type="entry name" value="RAMP_I_III"/>
    <property type="match status" value="1"/>
</dbReference>
<evidence type="ECO:0000313" key="4">
    <source>
        <dbReference type="Proteomes" id="UP000440714"/>
    </source>
</evidence>
<dbReference type="RefSeq" id="WP_087685586.1">
    <property type="nucleotide sequence ID" value="NZ_CP176583.1"/>
</dbReference>
<reference evidence="3 4" key="1">
    <citation type="submission" date="2019-09" db="EMBL/GenBank/DDBJ databases">
        <authorList>
            <consortium name="PulseNet: The National Subtyping Network for Foodborne Disease Surveillance"/>
            <person name="Tarr C.L."/>
            <person name="Trees E."/>
            <person name="Katz L.S."/>
            <person name="Carleton-Romer H.A."/>
            <person name="Stroika S."/>
            <person name="Kucerova Z."/>
            <person name="Roache K.F."/>
            <person name="Sabol A.L."/>
            <person name="Besser J."/>
            <person name="Gerner-Smidt P."/>
        </authorList>
    </citation>
    <scope>NUCLEOTIDE SEQUENCE [LARGE SCALE GENOMIC DNA]</scope>
    <source>
        <strain evidence="3 4">PNUSAC011760</strain>
    </source>
</reference>
<organism evidence="3 4">
    <name type="scientific">Campylobacter lari</name>
    <dbReference type="NCBI Taxonomy" id="201"/>
    <lineage>
        <taxon>Bacteria</taxon>
        <taxon>Pseudomonadati</taxon>
        <taxon>Campylobacterota</taxon>
        <taxon>Epsilonproteobacteria</taxon>
        <taxon>Campylobacterales</taxon>
        <taxon>Campylobacteraceae</taxon>
        <taxon>Campylobacter</taxon>
    </lineage>
</organism>
<gene>
    <name evidence="3" type="ORF">F5R70_01640</name>
</gene>
<proteinExistence type="predicted"/>
<dbReference type="AlphaFoldDB" id="A0A698FSW6"/>
<protein>
    <submittedName>
        <fullName evidence="3">CRISPR-associated protein</fullName>
    </submittedName>
</protein>
<evidence type="ECO:0000256" key="1">
    <source>
        <dbReference type="ARBA" id="ARBA00023118"/>
    </source>
</evidence>
<dbReference type="GO" id="GO:0051607">
    <property type="term" value="P:defense response to virus"/>
    <property type="evidence" value="ECO:0007669"/>
    <property type="project" value="UniProtKB-KW"/>
</dbReference>
<dbReference type="Proteomes" id="UP000440714">
    <property type="component" value="Unassembled WGS sequence"/>
</dbReference>
<dbReference type="PANTHER" id="PTHR35579:SF3">
    <property type="entry name" value="CRISPR SYSTEM CMS ENDORIBONUCLEASE CSM3"/>
    <property type="match status" value="1"/>
</dbReference>